<dbReference type="NCBIfam" id="TIGR01634">
    <property type="entry name" value="tail_P2_I"/>
    <property type="match status" value="1"/>
</dbReference>
<comment type="caution">
    <text evidence="1">The sequence shown here is derived from an EMBL/GenBank/DDBJ whole genome shotgun (WGS) entry which is preliminary data.</text>
</comment>
<dbReference type="AlphaFoldDB" id="A0A1S1WSV1"/>
<dbReference type="OrthoDB" id="90759at2"/>
<dbReference type="EMBL" id="MKCS01000004">
    <property type="protein sequence ID" value="OHX10248.1"/>
    <property type="molecule type" value="Genomic_DNA"/>
</dbReference>
<dbReference type="Pfam" id="PF09684">
    <property type="entry name" value="Tail_P2_I"/>
    <property type="match status" value="1"/>
</dbReference>
<evidence type="ECO:0000313" key="1">
    <source>
        <dbReference type="EMBL" id="OHX10248.1"/>
    </source>
</evidence>
<proteinExistence type="predicted"/>
<dbReference type="STRING" id="1903179.BI347_20845"/>
<gene>
    <name evidence="1" type="ORF">BI347_20845</name>
</gene>
<organism evidence="1 2">
    <name type="scientific">Chromobacterium sphagni</name>
    <dbReference type="NCBI Taxonomy" id="1903179"/>
    <lineage>
        <taxon>Bacteria</taxon>
        <taxon>Pseudomonadati</taxon>
        <taxon>Pseudomonadota</taxon>
        <taxon>Betaproteobacteria</taxon>
        <taxon>Neisseriales</taxon>
        <taxon>Chromobacteriaceae</taxon>
        <taxon>Chromobacterium</taxon>
    </lineage>
</organism>
<reference evidence="1 2" key="1">
    <citation type="submission" date="2016-09" db="EMBL/GenBank/DDBJ databases">
        <title>Chromobacterium muskegensis sp. nov., an insecticidal bacterium isolated from Sphagnum bogs.</title>
        <authorList>
            <person name="Sparks M.E."/>
            <person name="Blackburn M.B."/>
            <person name="Gundersen-Rindal D.E."/>
            <person name="Mitchell A."/>
            <person name="Farrar R."/>
            <person name="Kuhar D."/>
        </authorList>
    </citation>
    <scope>NUCLEOTIDE SEQUENCE [LARGE SCALE GENOMIC DNA]</scope>
    <source>
        <strain evidence="1 2">37-2</strain>
    </source>
</reference>
<sequence length="191" mass="21038">MADLPLPPSLAGDARSQVLAKLAARISDVDLSALLVYLADTVSASALPHLAEQFSLVGDGWELAESDDARRALIKSAIELHRYKGTPWAVREVVRRLDMGEATLLEGLSGQRRDGFIQRNGFYVHGDPDAWAKYRVLLQRPITNDQADQLRAALTAYAPARCHLASLEYQAVANRHNGAIHRNRQFNRGSA</sequence>
<protein>
    <submittedName>
        <fullName evidence="1">Phage tail protein I</fullName>
    </submittedName>
</protein>
<dbReference type="Proteomes" id="UP000180088">
    <property type="component" value="Unassembled WGS sequence"/>
</dbReference>
<name>A0A1S1WSV1_9NEIS</name>
<evidence type="ECO:0000313" key="2">
    <source>
        <dbReference type="Proteomes" id="UP000180088"/>
    </source>
</evidence>
<accession>A0A1S1WSV1</accession>
<dbReference type="RefSeq" id="WP_071116976.1">
    <property type="nucleotide sequence ID" value="NZ_MKCS01000004.1"/>
</dbReference>
<dbReference type="InterPro" id="IPR006521">
    <property type="entry name" value="Tail_protein_I"/>
</dbReference>